<keyword evidence="4" id="KW-1185">Reference proteome</keyword>
<evidence type="ECO:0000313" key="4">
    <source>
        <dbReference type="Proteomes" id="UP000689195"/>
    </source>
</evidence>
<feature type="transmembrane region" description="Helical" evidence="2">
    <location>
        <begin position="305"/>
        <end position="331"/>
    </location>
</feature>
<keyword evidence="2" id="KW-0812">Transmembrane</keyword>
<feature type="transmembrane region" description="Helical" evidence="2">
    <location>
        <begin position="386"/>
        <end position="408"/>
    </location>
</feature>
<comment type="caution">
    <text evidence="3">The sequence shown here is derived from an EMBL/GenBank/DDBJ whole genome shotgun (WGS) entry which is preliminary data.</text>
</comment>
<accession>A0A8S1SB98</accession>
<sequence length="452" mass="51683">MDFDRKHILLNEFRKINIDLDQPISENVIFQFLNEKSHGTFDNSIALQLHQQVIQHYQKLTINNFINVYLQAETILNNKIDKARIEIQNLTMTKQQSSQALLNIKKQEQLNKYGIMEDSILMINHVHAVVNKLSLSMKVFILMSSSTTSFQTPSQNELDWNDSYEFPIENGSEVINVHVKAYQGNTTIDIGQATYAVQQFNSQAQTNVEAKLQCVKPYSGVVILSGLWVFSKTKYFSDLISELDTQIQQLKSDLTDFENDLQTLQAVFPNTLISNSDANHNIYQSSPEKQIDNIGNIEQKTLNKYLVAIMALLITLSSLDRCCYLDILIILVYSINFKNQTLDAKLLKQISVATFVSFTLDIVWVVIYVVPLWSEIDTPDMGIQKIIVVTGVLLFITKLPFSFLCAYLSKQAQEIIPEFQVKADENDLSGLQPLEYQNISRNESLSSYQQYK</sequence>
<dbReference type="AlphaFoldDB" id="A0A8S1SB98"/>
<keyword evidence="2" id="KW-1133">Transmembrane helix</keyword>
<protein>
    <submittedName>
        <fullName evidence="3">Uncharacterized protein</fullName>
    </submittedName>
</protein>
<proteinExistence type="predicted"/>
<evidence type="ECO:0000256" key="1">
    <source>
        <dbReference type="SAM" id="Coils"/>
    </source>
</evidence>
<name>A0A8S1SB98_9CILI</name>
<evidence type="ECO:0000256" key="2">
    <source>
        <dbReference type="SAM" id="Phobius"/>
    </source>
</evidence>
<feature type="coiled-coil region" evidence="1">
    <location>
        <begin position="240"/>
        <end position="267"/>
    </location>
</feature>
<feature type="transmembrane region" description="Helical" evidence="2">
    <location>
        <begin position="352"/>
        <end position="374"/>
    </location>
</feature>
<evidence type="ECO:0000313" key="3">
    <source>
        <dbReference type="EMBL" id="CAD8136154.1"/>
    </source>
</evidence>
<dbReference type="Proteomes" id="UP000689195">
    <property type="component" value="Unassembled WGS sequence"/>
</dbReference>
<reference evidence="3" key="1">
    <citation type="submission" date="2021-01" db="EMBL/GenBank/DDBJ databases">
        <authorList>
            <consortium name="Genoscope - CEA"/>
            <person name="William W."/>
        </authorList>
    </citation>
    <scope>NUCLEOTIDE SEQUENCE</scope>
</reference>
<keyword evidence="2" id="KW-0472">Membrane</keyword>
<dbReference type="OrthoDB" id="296882at2759"/>
<keyword evidence="1" id="KW-0175">Coiled coil</keyword>
<dbReference type="EMBL" id="CAJJDO010000005">
    <property type="protein sequence ID" value="CAD8136154.1"/>
    <property type="molecule type" value="Genomic_DNA"/>
</dbReference>
<gene>
    <name evidence="3" type="ORF">PPENT_87.1.T0050006</name>
</gene>
<organism evidence="3 4">
    <name type="scientific">Paramecium pentaurelia</name>
    <dbReference type="NCBI Taxonomy" id="43138"/>
    <lineage>
        <taxon>Eukaryota</taxon>
        <taxon>Sar</taxon>
        <taxon>Alveolata</taxon>
        <taxon>Ciliophora</taxon>
        <taxon>Intramacronucleata</taxon>
        <taxon>Oligohymenophorea</taxon>
        <taxon>Peniculida</taxon>
        <taxon>Parameciidae</taxon>
        <taxon>Paramecium</taxon>
    </lineage>
</organism>